<sequence length="201" mass="22738">MNIKSYLPINTTAKVDELIAELESMRWDAKMEKVELEVVMEIRKMKIQLYCKEAFLKLRLRKQNQKSTATASSSNAQSATVKELTVGKKAMKQESALCRQFIGLTIAEVAHHMEKDLVELIRVLGSLGADVAADSLFSREIHSLSKDYIVNYIFARNRAIKLKEIETQNQASGFVKKAALFRASEGTEGNYHKLIYTHPKS</sequence>
<dbReference type="OrthoDB" id="795484at2"/>
<dbReference type="RefSeq" id="WP_147030977.1">
    <property type="nucleotide sequence ID" value="NZ_CP042436.1"/>
</dbReference>
<dbReference type="AlphaFoldDB" id="A0A5B8UTH1"/>
<protein>
    <submittedName>
        <fullName evidence="1">Uncharacterized protein</fullName>
    </submittedName>
</protein>
<organism evidence="1 2">
    <name type="scientific">Mucilaginibacter ginsenosidivorans</name>
    <dbReference type="NCBI Taxonomy" id="398053"/>
    <lineage>
        <taxon>Bacteria</taxon>
        <taxon>Pseudomonadati</taxon>
        <taxon>Bacteroidota</taxon>
        <taxon>Sphingobacteriia</taxon>
        <taxon>Sphingobacteriales</taxon>
        <taxon>Sphingobacteriaceae</taxon>
        <taxon>Mucilaginibacter</taxon>
    </lineage>
</organism>
<proteinExistence type="predicted"/>
<reference evidence="1 2" key="1">
    <citation type="journal article" date="2017" name="Curr. Microbiol.">
        <title>Mucilaginibacter ginsenosidivorans sp. nov., Isolated from Soil of Ginseng Field.</title>
        <authorList>
            <person name="Kim M.M."/>
            <person name="Siddiqi M.Z."/>
            <person name="Im W.T."/>
        </authorList>
    </citation>
    <scope>NUCLEOTIDE SEQUENCE [LARGE SCALE GENOMIC DNA]</scope>
    <source>
        <strain evidence="1 2">Gsoil 3017</strain>
    </source>
</reference>
<name>A0A5B8UTH1_9SPHI</name>
<dbReference type="KEGG" id="mgin:FRZ54_07315"/>
<evidence type="ECO:0000313" key="1">
    <source>
        <dbReference type="EMBL" id="QEC62400.1"/>
    </source>
</evidence>
<keyword evidence="2" id="KW-1185">Reference proteome</keyword>
<gene>
    <name evidence="1" type="ORF">FRZ54_07315</name>
</gene>
<dbReference type="Proteomes" id="UP000321479">
    <property type="component" value="Chromosome"/>
</dbReference>
<dbReference type="EMBL" id="CP042436">
    <property type="protein sequence ID" value="QEC62400.1"/>
    <property type="molecule type" value="Genomic_DNA"/>
</dbReference>
<evidence type="ECO:0000313" key="2">
    <source>
        <dbReference type="Proteomes" id="UP000321479"/>
    </source>
</evidence>
<accession>A0A5B8UTH1</accession>